<feature type="binding site" evidence="5">
    <location>
        <position position="40"/>
    </location>
    <ligand>
        <name>ATP</name>
        <dbReference type="ChEBI" id="CHEBI:30616"/>
    </ligand>
</feature>
<comment type="caution">
    <text evidence="6">The sequence shown here is derived from an EMBL/GenBank/DDBJ whole genome shotgun (WGS) entry which is preliminary data.</text>
</comment>
<dbReference type="NCBIfam" id="NF010683">
    <property type="entry name" value="PRK14083.1"/>
    <property type="match status" value="1"/>
</dbReference>
<dbReference type="Gene3D" id="3.30.230.80">
    <property type="match status" value="1"/>
</dbReference>
<keyword evidence="7" id="KW-1185">Reference proteome</keyword>
<name>A0A4Q8ALD7_9MICO</name>
<dbReference type="GO" id="GO:0016887">
    <property type="term" value="F:ATP hydrolysis activity"/>
    <property type="evidence" value="ECO:0007669"/>
    <property type="project" value="InterPro"/>
</dbReference>
<dbReference type="PRINTS" id="PR00775">
    <property type="entry name" value="HEATSHOCK90"/>
</dbReference>
<dbReference type="InterPro" id="IPR001404">
    <property type="entry name" value="Hsp90_fam"/>
</dbReference>
<keyword evidence="2 5" id="KW-0547">Nucleotide-binding</keyword>
<feature type="binding site" evidence="5">
    <location>
        <position position="72"/>
    </location>
    <ligand>
        <name>ATP</name>
        <dbReference type="ChEBI" id="CHEBI:30616"/>
    </ligand>
</feature>
<evidence type="ECO:0000256" key="1">
    <source>
        <dbReference type="ARBA" id="ARBA00008239"/>
    </source>
</evidence>
<gene>
    <name evidence="6" type="ORF">EV379_1675</name>
</gene>
<reference evidence="6 7" key="1">
    <citation type="submission" date="2019-02" db="EMBL/GenBank/DDBJ databases">
        <title>Sequencing the genomes of 1000 actinobacteria strains.</title>
        <authorList>
            <person name="Klenk H.-P."/>
        </authorList>
    </citation>
    <scope>NUCLEOTIDE SEQUENCE [LARGE SCALE GENOMIC DNA]</scope>
    <source>
        <strain evidence="6 7">DSM 18319</strain>
    </source>
</reference>
<dbReference type="SUPFAM" id="SSF55874">
    <property type="entry name" value="ATPase domain of HSP90 chaperone/DNA topoisomerase II/histidine kinase"/>
    <property type="match status" value="1"/>
</dbReference>
<evidence type="ECO:0000256" key="4">
    <source>
        <dbReference type="ARBA" id="ARBA00023186"/>
    </source>
</evidence>
<dbReference type="RefSeq" id="WP_130505716.1">
    <property type="nucleotide sequence ID" value="NZ_SHLC01000001.1"/>
</dbReference>
<keyword evidence="3 5" id="KW-0067">ATP-binding</keyword>
<dbReference type="Proteomes" id="UP000291483">
    <property type="component" value="Unassembled WGS sequence"/>
</dbReference>
<dbReference type="PIRSF" id="PIRSF002583">
    <property type="entry name" value="Hsp90"/>
    <property type="match status" value="1"/>
</dbReference>
<protein>
    <submittedName>
        <fullName evidence="6">Molecular chaperone HtpG</fullName>
    </submittedName>
</protein>
<feature type="binding site" evidence="5">
    <location>
        <position position="36"/>
    </location>
    <ligand>
        <name>ATP</name>
        <dbReference type="ChEBI" id="CHEBI:30616"/>
    </ligand>
</feature>
<evidence type="ECO:0000313" key="7">
    <source>
        <dbReference type="Proteomes" id="UP000291483"/>
    </source>
</evidence>
<dbReference type="GO" id="GO:0051082">
    <property type="term" value="F:unfolded protein binding"/>
    <property type="evidence" value="ECO:0007669"/>
    <property type="project" value="InterPro"/>
</dbReference>
<dbReference type="InterPro" id="IPR020575">
    <property type="entry name" value="Hsp90_N"/>
</dbReference>
<dbReference type="SUPFAM" id="SSF54211">
    <property type="entry name" value="Ribosomal protein S5 domain 2-like"/>
    <property type="match status" value="1"/>
</dbReference>
<evidence type="ECO:0000256" key="3">
    <source>
        <dbReference type="ARBA" id="ARBA00022840"/>
    </source>
</evidence>
<comment type="similarity">
    <text evidence="1">Belongs to the heat shock protein 90 family.</text>
</comment>
<dbReference type="OrthoDB" id="9802640at2"/>
<dbReference type="InterPro" id="IPR020568">
    <property type="entry name" value="Ribosomal_Su5_D2-typ_SF"/>
</dbReference>
<accession>A0A4Q8ALD7</accession>
<feature type="binding site" evidence="5">
    <location>
        <position position="163"/>
    </location>
    <ligand>
        <name>ATP</name>
        <dbReference type="ChEBI" id="CHEBI:30616"/>
    </ligand>
</feature>
<dbReference type="Pfam" id="PF13589">
    <property type="entry name" value="HATPase_c_3"/>
    <property type="match status" value="1"/>
</dbReference>
<dbReference type="PANTHER" id="PTHR11528">
    <property type="entry name" value="HEAT SHOCK PROTEIN 90 FAMILY MEMBER"/>
    <property type="match status" value="1"/>
</dbReference>
<dbReference type="Gene3D" id="3.30.565.10">
    <property type="entry name" value="Histidine kinase-like ATPase, C-terminal domain"/>
    <property type="match status" value="1"/>
</dbReference>
<dbReference type="GO" id="GO:0005524">
    <property type="term" value="F:ATP binding"/>
    <property type="evidence" value="ECO:0007669"/>
    <property type="project" value="UniProtKB-KW"/>
</dbReference>
<proteinExistence type="inferred from homology"/>
<dbReference type="AlphaFoldDB" id="A0A4Q8ALD7"/>
<dbReference type="InterPro" id="IPR036890">
    <property type="entry name" value="HATPase_C_sf"/>
</dbReference>
<dbReference type="GO" id="GO:0140662">
    <property type="term" value="F:ATP-dependent protein folding chaperone"/>
    <property type="evidence" value="ECO:0007669"/>
    <property type="project" value="InterPro"/>
</dbReference>
<evidence type="ECO:0000256" key="5">
    <source>
        <dbReference type="PIRSR" id="PIRSR002583-1"/>
    </source>
</evidence>
<keyword evidence="4" id="KW-0143">Chaperone</keyword>
<evidence type="ECO:0000256" key="2">
    <source>
        <dbReference type="ARBA" id="ARBA00022741"/>
    </source>
</evidence>
<dbReference type="EMBL" id="SHLC01000001">
    <property type="protein sequence ID" value="RZU65344.1"/>
    <property type="molecule type" value="Genomic_DNA"/>
</dbReference>
<evidence type="ECO:0000313" key="6">
    <source>
        <dbReference type="EMBL" id="RZU65344.1"/>
    </source>
</evidence>
<sequence length="600" mass="64725">MSDETAAVQRFQVDLSGMVDLLSRHLYSGPQVYVRELLQNGVDAITARRKSDPTAAARITITVSDGLVEVHDTGAGLTVTEARELLATIGRSSKRDPMLGLGRTEYIGQFGIGMLAAFMIASRIEVTSRSTSDGAVPIRWVGHDDGTFEVEEIADADAPDSGTRVRLVARPDMAEWVSLETVSALAREYGSFLPFPVVIEAPDHDPVAVSRPELPWKATYASDAARAAALRAYCEQELGFTPLAHIDLEVPLAGVSGVAFVLPQSVTAGSHAHRVYVKRILLNARTEGLLPEWAFFVRVVADTALSPTASREALHDDEILEATREQLGAQLRAWARRTLTNGSETARTFISTHHLALRSLAVSDAEMLELVAQILPYETTDGLLTLADVSRQGELLYTTTTEAYRRVATVARAQGLIVVNAGYVYDAEIIQKLGQSGWVVRELGSGDLVQVLGELEPSRTAEVAEATVAARLVLASEDCDVIVREFEPRGVPSILLRDREGDFQRGLRSERAQHGGAWGDLLGSLAEPEAVPTRTLVLNDSAPVARQLLDATGEVFDAGLKSLYLSAVMLAGEGLRPSEIDAMNNALSVLLSASLRGTEQ</sequence>
<organism evidence="6 7">
    <name type="scientific">Microterricola gilva</name>
    <dbReference type="NCBI Taxonomy" id="393267"/>
    <lineage>
        <taxon>Bacteria</taxon>
        <taxon>Bacillati</taxon>
        <taxon>Actinomycetota</taxon>
        <taxon>Actinomycetes</taxon>
        <taxon>Micrococcales</taxon>
        <taxon>Microbacteriaceae</taxon>
        <taxon>Microterricola</taxon>
    </lineage>
</organism>